<evidence type="ECO:0000256" key="1">
    <source>
        <dbReference type="SAM" id="Phobius"/>
    </source>
</evidence>
<reference evidence="2 3" key="1">
    <citation type="submission" date="2013-06" db="EMBL/GenBank/DDBJ databases">
        <title>The Genome Sequence of Acinetobacter rudis CIP 110305.</title>
        <authorList>
            <consortium name="The Broad Institute Genome Sequencing Platform"/>
            <consortium name="The Broad Institute Genome Sequencing Center for Infectious Disease"/>
            <person name="Cerqueira G."/>
            <person name="Feldgarden M."/>
            <person name="Courvalin P."/>
            <person name="Perichon B."/>
            <person name="Grillot-Courvalin C."/>
            <person name="Clermont D."/>
            <person name="Rocha E."/>
            <person name="Yoon E.-J."/>
            <person name="Nemec A."/>
            <person name="Young S.K."/>
            <person name="Zeng Q."/>
            <person name="Gargeya S."/>
            <person name="Fitzgerald M."/>
            <person name="Abouelleil A."/>
            <person name="Alvarado L."/>
            <person name="Berlin A.M."/>
            <person name="Chapman S.B."/>
            <person name="Dewar J."/>
            <person name="Goldberg J."/>
            <person name="Griggs A."/>
            <person name="Gujja S."/>
            <person name="Hansen M."/>
            <person name="Howarth C."/>
            <person name="Imamovic A."/>
            <person name="Larimer J."/>
            <person name="McCowan C."/>
            <person name="Murphy C."/>
            <person name="Pearson M."/>
            <person name="Priest M."/>
            <person name="Roberts A."/>
            <person name="Saif S."/>
            <person name="Shea T."/>
            <person name="Sykes S."/>
            <person name="Wortman J."/>
            <person name="Nusbaum C."/>
            <person name="Birren B."/>
        </authorList>
    </citation>
    <scope>NUCLEOTIDE SEQUENCE [LARGE SCALE GENOMIC DNA]</scope>
    <source>
        <strain evidence="2 3">CIP 110305</strain>
    </source>
</reference>
<dbReference type="Proteomes" id="UP000014568">
    <property type="component" value="Unassembled WGS sequence"/>
</dbReference>
<dbReference type="RefSeq" id="WP_016656341.1">
    <property type="nucleotide sequence ID" value="NZ_KE340353.1"/>
</dbReference>
<comment type="caution">
    <text evidence="2">The sequence shown here is derived from an EMBL/GenBank/DDBJ whole genome shotgun (WGS) entry which is preliminary data.</text>
</comment>
<proteinExistence type="predicted"/>
<dbReference type="eggNOG" id="ENOG5031RTY">
    <property type="taxonomic scope" value="Bacteria"/>
</dbReference>
<dbReference type="InterPro" id="IPR032124">
    <property type="entry name" value="Phage_F116_holin"/>
</dbReference>
<protein>
    <recommendedName>
        <fullName evidence="4">Holin</fullName>
    </recommendedName>
</protein>
<dbReference type="EMBL" id="ATGI01000023">
    <property type="protein sequence ID" value="EPF73775.1"/>
    <property type="molecule type" value="Genomic_DNA"/>
</dbReference>
<name>S3N0X9_9GAMM</name>
<keyword evidence="3" id="KW-1185">Reference proteome</keyword>
<evidence type="ECO:0008006" key="4">
    <source>
        <dbReference type="Google" id="ProtNLM"/>
    </source>
</evidence>
<dbReference type="HOGENOM" id="CLU_175557_2_0_6"/>
<accession>S3N0X9</accession>
<feature type="transmembrane region" description="Helical" evidence="1">
    <location>
        <begin position="46"/>
        <end position="65"/>
    </location>
</feature>
<evidence type="ECO:0000313" key="2">
    <source>
        <dbReference type="EMBL" id="EPF73775.1"/>
    </source>
</evidence>
<keyword evidence="1" id="KW-0472">Membrane</keyword>
<dbReference type="AlphaFoldDB" id="S3N0X9"/>
<gene>
    <name evidence="2" type="ORF">F945_01934</name>
</gene>
<sequence>MGQNKVSENKNALFEMATTSSPSVATQTTYWSTVGGLAGYLAQVDVIAWFGIGIALFTAAINWHYKRQENKRANQIHQLKLKELEGQCNVKD</sequence>
<dbReference type="STRING" id="632955.GCA_000829675_03214"/>
<keyword evidence="1" id="KW-1133">Transmembrane helix</keyword>
<dbReference type="PATRIC" id="fig|421052.3.peg.1889"/>
<evidence type="ECO:0000313" key="3">
    <source>
        <dbReference type="Proteomes" id="UP000014568"/>
    </source>
</evidence>
<keyword evidence="1" id="KW-0812">Transmembrane</keyword>
<organism evidence="2 3">
    <name type="scientific">Acinetobacter rudis CIP 110305</name>
    <dbReference type="NCBI Taxonomy" id="421052"/>
    <lineage>
        <taxon>Bacteria</taxon>
        <taxon>Pseudomonadati</taxon>
        <taxon>Pseudomonadota</taxon>
        <taxon>Gammaproteobacteria</taxon>
        <taxon>Moraxellales</taxon>
        <taxon>Moraxellaceae</taxon>
        <taxon>Acinetobacter</taxon>
    </lineage>
</organism>
<dbReference type="Pfam" id="PF16082">
    <property type="entry name" value="Phage_holin_2_4"/>
    <property type="match status" value="1"/>
</dbReference>